<keyword evidence="5" id="KW-0539">Nucleus</keyword>
<feature type="compositionally biased region" description="Low complexity" evidence="7">
    <location>
        <begin position="111"/>
        <end position="125"/>
    </location>
</feature>
<dbReference type="Proteomes" id="UP000038045">
    <property type="component" value="Unplaced"/>
</dbReference>
<dbReference type="SUPFAM" id="SSF47459">
    <property type="entry name" value="HLH, helix-loop-helix DNA-binding domain"/>
    <property type="match status" value="1"/>
</dbReference>
<evidence type="ECO:0000256" key="3">
    <source>
        <dbReference type="ARBA" id="ARBA00023125"/>
    </source>
</evidence>
<dbReference type="PANTHER" id="PTHR11969:SF54">
    <property type="entry name" value="MAD-LIKE PROTEIN 1"/>
    <property type="match status" value="1"/>
</dbReference>
<dbReference type="PANTHER" id="PTHR11969">
    <property type="entry name" value="MAX DIMERIZATION, MAD"/>
    <property type="match status" value="1"/>
</dbReference>
<dbReference type="Gene3D" id="4.10.280.10">
    <property type="entry name" value="Helix-loop-helix DNA-binding domain"/>
    <property type="match status" value="1"/>
</dbReference>
<evidence type="ECO:0000256" key="1">
    <source>
        <dbReference type="ARBA" id="ARBA00004123"/>
    </source>
</evidence>
<evidence type="ECO:0000256" key="7">
    <source>
        <dbReference type="SAM" id="MobiDB-lite"/>
    </source>
</evidence>
<dbReference type="GO" id="GO:0046983">
    <property type="term" value="F:protein dimerization activity"/>
    <property type="evidence" value="ECO:0007669"/>
    <property type="project" value="InterPro"/>
</dbReference>
<dbReference type="AlphaFoldDB" id="A0A0N5A4G9"/>
<accession>A0A0N5A4G9</accession>
<evidence type="ECO:0000313" key="9">
    <source>
        <dbReference type="Proteomes" id="UP000038045"/>
    </source>
</evidence>
<keyword evidence="3" id="KW-0238">DNA-binding</keyword>
<evidence type="ECO:0000259" key="8">
    <source>
        <dbReference type="PROSITE" id="PS50888"/>
    </source>
</evidence>
<dbReference type="STRING" id="131310.A0A0N5A4G9"/>
<name>A0A0N5A4G9_PARTI</name>
<dbReference type="GO" id="GO:0005634">
    <property type="term" value="C:nucleus"/>
    <property type="evidence" value="ECO:0007669"/>
    <property type="project" value="UniProtKB-SubCell"/>
</dbReference>
<evidence type="ECO:0000256" key="5">
    <source>
        <dbReference type="ARBA" id="ARBA00023242"/>
    </source>
</evidence>
<reference evidence="10" key="1">
    <citation type="submission" date="2017-02" db="UniProtKB">
        <authorList>
            <consortium name="WormBaseParasite"/>
        </authorList>
    </citation>
    <scope>IDENTIFICATION</scope>
</reference>
<dbReference type="GO" id="GO:0000981">
    <property type="term" value="F:DNA-binding transcription factor activity, RNA polymerase II-specific"/>
    <property type="evidence" value="ECO:0007669"/>
    <property type="project" value="TreeGrafter"/>
</dbReference>
<evidence type="ECO:0000256" key="4">
    <source>
        <dbReference type="ARBA" id="ARBA00023163"/>
    </source>
</evidence>
<protein>
    <submittedName>
        <fullName evidence="10">BHLH domain-containing protein</fullName>
    </submittedName>
</protein>
<dbReference type="GO" id="GO:0000978">
    <property type="term" value="F:RNA polymerase II cis-regulatory region sequence-specific DNA binding"/>
    <property type="evidence" value="ECO:0007669"/>
    <property type="project" value="TreeGrafter"/>
</dbReference>
<keyword evidence="9" id="KW-1185">Reference proteome</keyword>
<sequence length="368" mass="40376">MITSQSTNHIINTSSCLNQDNRCNQITPVSYDQYLAIVNNINRSVASSSSNHGYILPSGNGQQMAFLPTGNMIASQTHHHINQNVITTLAQQLAKPPSVSNIGTVTITDPVSYSSSSSTSVSPSSGIDKGNEKKSIKQKIVDLNQNLKQKGIRGTPTIKGRNSRVSKGRSPKTTKPQSTRQNRIAHNEMEKNRRANLRGHLEKLRTVVPSATVSSRDTTLALLTRANNHLKTIKDKETKMMEQKKKLLIRNQELKSKIAQLKLKIKSRKSSIASCISNISSLSTTTTTLSIAGSSFSTPPPPIFCYPSSIFDTKKSSSSQSSSNQYKEFSQTQNIIVNKQYSYDPYKDGLIAALPLTYPYNNGAMPVS</sequence>
<dbReference type="InterPro" id="IPR036638">
    <property type="entry name" value="HLH_DNA-bd_sf"/>
</dbReference>
<dbReference type="WBParaSite" id="PTRK_0001652700.1">
    <property type="protein sequence ID" value="PTRK_0001652700.1"/>
    <property type="gene ID" value="PTRK_0001652700"/>
</dbReference>
<feature type="compositionally biased region" description="Basic residues" evidence="7">
    <location>
        <begin position="161"/>
        <end position="172"/>
    </location>
</feature>
<feature type="compositionally biased region" description="Polar residues" evidence="7">
    <location>
        <begin position="173"/>
        <end position="184"/>
    </location>
</feature>
<dbReference type="SMART" id="SM00353">
    <property type="entry name" value="HLH"/>
    <property type="match status" value="1"/>
</dbReference>
<evidence type="ECO:0000256" key="6">
    <source>
        <dbReference type="SAM" id="Coils"/>
    </source>
</evidence>
<dbReference type="Pfam" id="PF00010">
    <property type="entry name" value="HLH"/>
    <property type="match status" value="1"/>
</dbReference>
<keyword evidence="6" id="KW-0175">Coiled coil</keyword>
<keyword evidence="4" id="KW-0804">Transcription</keyword>
<comment type="subcellular location">
    <subcellularLocation>
        <location evidence="1">Nucleus</location>
    </subcellularLocation>
</comment>
<proteinExistence type="predicted"/>
<organism evidence="9 10">
    <name type="scientific">Parastrongyloides trichosuri</name>
    <name type="common">Possum-specific nematode worm</name>
    <dbReference type="NCBI Taxonomy" id="131310"/>
    <lineage>
        <taxon>Eukaryota</taxon>
        <taxon>Metazoa</taxon>
        <taxon>Ecdysozoa</taxon>
        <taxon>Nematoda</taxon>
        <taxon>Chromadorea</taxon>
        <taxon>Rhabditida</taxon>
        <taxon>Tylenchina</taxon>
        <taxon>Panagrolaimomorpha</taxon>
        <taxon>Strongyloidoidea</taxon>
        <taxon>Strongyloididae</taxon>
        <taxon>Parastrongyloides</taxon>
    </lineage>
</organism>
<feature type="domain" description="BHLH" evidence="8">
    <location>
        <begin position="181"/>
        <end position="233"/>
    </location>
</feature>
<dbReference type="PROSITE" id="PS50888">
    <property type="entry name" value="BHLH"/>
    <property type="match status" value="1"/>
</dbReference>
<feature type="region of interest" description="Disordered" evidence="7">
    <location>
        <begin position="111"/>
        <end position="134"/>
    </location>
</feature>
<keyword evidence="2" id="KW-0805">Transcription regulation</keyword>
<evidence type="ECO:0000256" key="2">
    <source>
        <dbReference type="ARBA" id="ARBA00023015"/>
    </source>
</evidence>
<feature type="coiled-coil region" evidence="6">
    <location>
        <begin position="244"/>
        <end position="271"/>
    </location>
</feature>
<feature type="region of interest" description="Disordered" evidence="7">
    <location>
        <begin position="150"/>
        <end position="187"/>
    </location>
</feature>
<dbReference type="InterPro" id="IPR011598">
    <property type="entry name" value="bHLH_dom"/>
</dbReference>
<evidence type="ECO:0000313" key="10">
    <source>
        <dbReference type="WBParaSite" id="PTRK_0001652700.1"/>
    </source>
</evidence>